<dbReference type="Proteomes" id="UP001595729">
    <property type="component" value="Unassembled WGS sequence"/>
</dbReference>
<evidence type="ECO:0000313" key="4">
    <source>
        <dbReference type="EMBL" id="MFC3683778.1"/>
    </source>
</evidence>
<sequence>MSLLPNLPRRRWLASLGLLPLLQACSPLSLINATVPTGTHRAITDQIYGPDPRHRLDVYLPPPPVSGAPAVLFFYGGTWSSGRRQDYRFVGEALASRGIVALVADYRLSPQVSYPSFVQDSALALRWAWDRVERLGASPGRLFVLGHSAGAYNAAMLALDPRWLGAVGLAPRQLAGWIGLAGPYDFLPIEVREAQLAFDWPGTPLDSQPMFHA</sequence>
<dbReference type="InterPro" id="IPR029058">
    <property type="entry name" value="AB_hydrolase_fold"/>
</dbReference>
<organism evidence="4 5">
    <name type="scientific">Hydrogenophaga luteola</name>
    <dbReference type="NCBI Taxonomy" id="1591122"/>
    <lineage>
        <taxon>Bacteria</taxon>
        <taxon>Pseudomonadati</taxon>
        <taxon>Pseudomonadota</taxon>
        <taxon>Betaproteobacteria</taxon>
        <taxon>Burkholderiales</taxon>
        <taxon>Comamonadaceae</taxon>
        <taxon>Hydrogenophaga</taxon>
    </lineage>
</organism>
<proteinExistence type="predicted"/>
<dbReference type="GO" id="GO:0016787">
    <property type="term" value="F:hydrolase activity"/>
    <property type="evidence" value="ECO:0007669"/>
    <property type="project" value="UniProtKB-KW"/>
</dbReference>
<evidence type="ECO:0000256" key="1">
    <source>
        <dbReference type="ARBA" id="ARBA00022801"/>
    </source>
</evidence>
<dbReference type="RefSeq" id="WP_382173207.1">
    <property type="nucleotide sequence ID" value="NZ_JBHRXX010000004.1"/>
</dbReference>
<protein>
    <submittedName>
        <fullName evidence="4">Alpha/beta hydrolase</fullName>
    </submittedName>
</protein>
<dbReference type="PANTHER" id="PTHR48081">
    <property type="entry name" value="AB HYDROLASE SUPERFAMILY PROTEIN C4A8.06C"/>
    <property type="match status" value="1"/>
</dbReference>
<gene>
    <name evidence="4" type="ORF">ACFOPI_09255</name>
</gene>
<keyword evidence="5" id="KW-1185">Reference proteome</keyword>
<dbReference type="Gene3D" id="3.40.50.1820">
    <property type="entry name" value="alpha/beta hydrolase"/>
    <property type="match status" value="1"/>
</dbReference>
<accession>A0ABV7W1U2</accession>
<keyword evidence="2" id="KW-0732">Signal</keyword>
<evidence type="ECO:0000259" key="3">
    <source>
        <dbReference type="Pfam" id="PF20434"/>
    </source>
</evidence>
<reference evidence="5" key="1">
    <citation type="journal article" date="2019" name="Int. J. Syst. Evol. Microbiol.">
        <title>The Global Catalogue of Microorganisms (GCM) 10K type strain sequencing project: providing services to taxonomists for standard genome sequencing and annotation.</title>
        <authorList>
            <consortium name="The Broad Institute Genomics Platform"/>
            <consortium name="The Broad Institute Genome Sequencing Center for Infectious Disease"/>
            <person name="Wu L."/>
            <person name="Ma J."/>
        </authorList>
    </citation>
    <scope>NUCLEOTIDE SEQUENCE [LARGE SCALE GENOMIC DNA]</scope>
    <source>
        <strain evidence="5">KCTC 42501</strain>
    </source>
</reference>
<feature type="chain" id="PRO_5046045068" evidence="2">
    <location>
        <begin position="30"/>
        <end position="213"/>
    </location>
</feature>
<comment type="caution">
    <text evidence="4">The sequence shown here is derived from an EMBL/GenBank/DDBJ whole genome shotgun (WGS) entry which is preliminary data.</text>
</comment>
<feature type="domain" description="BD-FAE-like" evidence="3">
    <location>
        <begin position="56"/>
        <end position="160"/>
    </location>
</feature>
<dbReference type="SUPFAM" id="SSF53474">
    <property type="entry name" value="alpha/beta-Hydrolases"/>
    <property type="match status" value="1"/>
</dbReference>
<keyword evidence="1 4" id="KW-0378">Hydrolase</keyword>
<evidence type="ECO:0000313" key="5">
    <source>
        <dbReference type="Proteomes" id="UP001595729"/>
    </source>
</evidence>
<feature type="signal peptide" evidence="2">
    <location>
        <begin position="1"/>
        <end position="29"/>
    </location>
</feature>
<dbReference type="Pfam" id="PF20434">
    <property type="entry name" value="BD-FAE"/>
    <property type="match status" value="1"/>
</dbReference>
<name>A0ABV7W1U2_9BURK</name>
<evidence type="ECO:0000256" key="2">
    <source>
        <dbReference type="SAM" id="SignalP"/>
    </source>
</evidence>
<dbReference type="EMBL" id="JBHRXX010000004">
    <property type="protein sequence ID" value="MFC3683778.1"/>
    <property type="molecule type" value="Genomic_DNA"/>
</dbReference>
<dbReference type="InterPro" id="IPR049492">
    <property type="entry name" value="BD-FAE-like_dom"/>
</dbReference>
<dbReference type="InterPro" id="IPR050300">
    <property type="entry name" value="GDXG_lipolytic_enzyme"/>
</dbReference>
<dbReference type="PANTHER" id="PTHR48081:SF9">
    <property type="entry name" value="CARBOXYLESTERASE"/>
    <property type="match status" value="1"/>
</dbReference>